<protein>
    <submittedName>
        <fullName evidence="2">Glycine/D-amino acid oxidase (Deaminating)</fullName>
    </submittedName>
</protein>
<dbReference type="RefSeq" id="WP_253653968.1">
    <property type="nucleotide sequence ID" value="NZ_BAAAOE010000003.1"/>
</dbReference>
<accession>A0ABT1H0R0</accession>
<name>A0ABT1H0R0_9NOCA</name>
<dbReference type="Proteomes" id="UP001205740">
    <property type="component" value="Unassembled WGS sequence"/>
</dbReference>
<sequence>MTVRSPAVDAPVWIERPTERGQAMVAGARREPYWLDRPERPSARPSLAGDLDCDLLVVGGGFTGLWTAVQAAEEDPSRRVVLLEGGQIADGASGRNGGFCAASITHGLANGVARFADEMPTLVRLGVETLDAIEAALDRLAIDAAFERVGELDVATFDWQVADLEDQARTARELGIDVTVRRAGDTAADIRSPMVVASSHDPTVALVDPAKLAWGLADAAERLGVTVHEHTPVSRVRRDRRRGVRAVCDGGVVTADRVVLATAAARPLLRRNRLSVVPVFDYALMTEPLTPEQLTAIGWSGREGLADVGNRFHYIRRTVDDRVLFGGWDAVYHFGSDDDPRHHVADDEFALLADHLVEMFPALDGVGISHAWGGAIDTCSRFCAFWDRALGGRVVSVLGFTGLGVGASHFGARVALDLVDGRDTERTRLSMVRTRPLPFPPEPLRWIGITLTRRAFARADRDRGRRGVWLRAMDAVGLGFDS</sequence>
<dbReference type="Gene3D" id="3.50.50.60">
    <property type="entry name" value="FAD/NAD(P)-binding domain"/>
    <property type="match status" value="1"/>
</dbReference>
<keyword evidence="3" id="KW-1185">Reference proteome</keyword>
<gene>
    <name evidence="2" type="ORF">LX12_001549</name>
</gene>
<proteinExistence type="predicted"/>
<evidence type="ECO:0000313" key="3">
    <source>
        <dbReference type="Proteomes" id="UP001205740"/>
    </source>
</evidence>
<dbReference type="Pfam" id="PF01266">
    <property type="entry name" value="DAO"/>
    <property type="match status" value="1"/>
</dbReference>
<dbReference type="InterPro" id="IPR006076">
    <property type="entry name" value="FAD-dep_OxRdtase"/>
</dbReference>
<dbReference type="PANTHER" id="PTHR13847">
    <property type="entry name" value="SARCOSINE DEHYDROGENASE-RELATED"/>
    <property type="match status" value="1"/>
</dbReference>
<feature type="domain" description="FAD dependent oxidoreductase" evidence="1">
    <location>
        <begin position="54"/>
        <end position="416"/>
    </location>
</feature>
<reference evidence="2 3" key="1">
    <citation type="submission" date="2022-06" db="EMBL/GenBank/DDBJ databases">
        <title>Genomic Encyclopedia of Archaeal and Bacterial Type Strains, Phase II (KMG-II): from individual species to whole genera.</title>
        <authorList>
            <person name="Goeker M."/>
        </authorList>
    </citation>
    <scope>NUCLEOTIDE SEQUENCE [LARGE SCALE GENOMIC DNA]</scope>
    <source>
        <strain evidence="2 3">DSM 45037</strain>
    </source>
</reference>
<dbReference type="PANTHER" id="PTHR13847:SF281">
    <property type="entry name" value="FAD DEPENDENT OXIDOREDUCTASE DOMAIN-CONTAINING PROTEIN"/>
    <property type="match status" value="1"/>
</dbReference>
<dbReference type="SUPFAM" id="SSF51905">
    <property type="entry name" value="FAD/NAD(P)-binding domain"/>
    <property type="match status" value="1"/>
</dbReference>
<dbReference type="EMBL" id="JAMTCG010000003">
    <property type="protein sequence ID" value="MCP2160362.1"/>
    <property type="molecule type" value="Genomic_DNA"/>
</dbReference>
<comment type="caution">
    <text evidence="2">The sequence shown here is derived from an EMBL/GenBank/DDBJ whole genome shotgun (WGS) entry which is preliminary data.</text>
</comment>
<evidence type="ECO:0000313" key="2">
    <source>
        <dbReference type="EMBL" id="MCP2160362.1"/>
    </source>
</evidence>
<organism evidence="2 3">
    <name type="scientific">Williamsia serinedens</name>
    <dbReference type="NCBI Taxonomy" id="391736"/>
    <lineage>
        <taxon>Bacteria</taxon>
        <taxon>Bacillati</taxon>
        <taxon>Actinomycetota</taxon>
        <taxon>Actinomycetes</taxon>
        <taxon>Mycobacteriales</taxon>
        <taxon>Nocardiaceae</taxon>
        <taxon>Williamsia</taxon>
    </lineage>
</organism>
<evidence type="ECO:0000259" key="1">
    <source>
        <dbReference type="Pfam" id="PF01266"/>
    </source>
</evidence>
<dbReference type="Gene3D" id="3.30.9.10">
    <property type="entry name" value="D-Amino Acid Oxidase, subunit A, domain 2"/>
    <property type="match status" value="1"/>
</dbReference>
<dbReference type="InterPro" id="IPR036188">
    <property type="entry name" value="FAD/NAD-bd_sf"/>
</dbReference>